<proteinExistence type="predicted"/>
<dbReference type="KEGG" id="nti:DNFV4_04454"/>
<evidence type="ECO:0000313" key="2">
    <source>
        <dbReference type="Proteomes" id="UP001179121"/>
    </source>
</evidence>
<dbReference type="Proteomes" id="UP001179121">
    <property type="component" value="Chromosome"/>
</dbReference>
<protein>
    <submittedName>
        <fullName evidence="1">Adenosylcobinamide hydrolase</fullName>
    </submittedName>
</protein>
<dbReference type="EMBL" id="OX365700">
    <property type="protein sequence ID" value="CAI4034012.1"/>
    <property type="molecule type" value="Genomic_DNA"/>
</dbReference>
<reference evidence="1" key="1">
    <citation type="submission" date="2022-10" db="EMBL/GenBank/DDBJ databases">
        <authorList>
            <person name="Koch H."/>
        </authorList>
    </citation>
    <scope>NUCLEOTIDE SEQUENCE</scope>
    <source>
        <strain evidence="1">DNF</strain>
    </source>
</reference>
<dbReference type="AlphaFoldDB" id="A0AA86N3I8"/>
<dbReference type="GO" id="GO:0016787">
    <property type="term" value="F:hydrolase activity"/>
    <property type="evidence" value="ECO:0007669"/>
    <property type="project" value="UniProtKB-KW"/>
</dbReference>
<dbReference type="PANTHER" id="PTHR35336">
    <property type="entry name" value="ADENOSYLCOBINAMIDE AMIDOHYDROLASE"/>
    <property type="match status" value="1"/>
</dbReference>
<dbReference type="RefSeq" id="WP_289271433.1">
    <property type="nucleotide sequence ID" value="NZ_OX365700.1"/>
</dbReference>
<dbReference type="Pfam" id="PF01955">
    <property type="entry name" value="CbiZ"/>
    <property type="match status" value="1"/>
</dbReference>
<evidence type="ECO:0000313" key="1">
    <source>
        <dbReference type="EMBL" id="CAI4034012.1"/>
    </source>
</evidence>
<sequence length="246" mass="25836">MGRGADRPSERVPAKWMVKDRTLLIDLGRARRVLSSAPRGGGLVQARSIINHQVPDNPIQGASPSPQIADVSVLRRWGDPSRYLGRVAAALQAPPPTVGLMTAVLLDRLVVCREEENNLWVEGFVTVGVTNAVRAGEPTDLAGRRWVTQGAGTINIILITNAALTMSAMVTAVQVATESKTAVLLEAGVPSWTGRPGATGTGTDAVVIAGGDGPSIRYSGTHTTIGELIGRLVGRAVAKGLRNDRT</sequence>
<accession>A0AA86N3I8</accession>
<name>A0AA86N3I8_9BACT</name>
<gene>
    <name evidence="1" type="ORF">DNFV4_04454</name>
</gene>
<dbReference type="PANTHER" id="PTHR35336:SF5">
    <property type="entry name" value="ADENOSYLCOBINAMIDE AMIDOHYDROLASE"/>
    <property type="match status" value="1"/>
</dbReference>
<keyword evidence="2" id="KW-1185">Reference proteome</keyword>
<organism evidence="1 2">
    <name type="scientific">Nitrospira tepida</name>
    <dbReference type="NCBI Taxonomy" id="2973512"/>
    <lineage>
        <taxon>Bacteria</taxon>
        <taxon>Pseudomonadati</taxon>
        <taxon>Nitrospirota</taxon>
        <taxon>Nitrospiria</taxon>
        <taxon>Nitrospirales</taxon>
        <taxon>Nitrospiraceae</taxon>
        <taxon>Nitrospira</taxon>
    </lineage>
</organism>
<dbReference type="InterPro" id="IPR002808">
    <property type="entry name" value="AdoCbi_amidolase"/>
</dbReference>
<keyword evidence="1" id="KW-0378">Hydrolase</keyword>
<dbReference type="InterPro" id="IPR052209">
    <property type="entry name" value="CbiZ"/>
</dbReference>